<comment type="caution">
    <text evidence="2">The sequence shown here is derived from an EMBL/GenBank/DDBJ whole genome shotgun (WGS) entry which is preliminary data.</text>
</comment>
<protein>
    <submittedName>
        <fullName evidence="2">Uridine kinase</fullName>
    </submittedName>
</protein>
<keyword evidence="2" id="KW-0808">Transferase</keyword>
<dbReference type="EMBL" id="JABXJJ020000027">
    <property type="protein sequence ID" value="MDI5971952.1"/>
    <property type="molecule type" value="Genomic_DNA"/>
</dbReference>
<proteinExistence type="predicted"/>
<dbReference type="EMBL" id="JAAGKO020000045">
    <property type="protein sequence ID" value="MDI5966084.1"/>
    <property type="molecule type" value="Genomic_DNA"/>
</dbReference>
<name>A0AA90KAC7_9ACTN</name>
<evidence type="ECO:0000313" key="2">
    <source>
        <dbReference type="EMBL" id="MDI5971952.1"/>
    </source>
</evidence>
<keyword evidence="3" id="KW-1185">Reference proteome</keyword>
<dbReference type="AlphaFoldDB" id="A0AA90KAC7"/>
<accession>A0AA90KAC7</accession>
<dbReference type="GO" id="GO:0016301">
    <property type="term" value="F:kinase activity"/>
    <property type="evidence" value="ECO:0007669"/>
    <property type="project" value="UniProtKB-KW"/>
</dbReference>
<reference evidence="2 3" key="1">
    <citation type="submission" date="2023-05" db="EMBL/GenBank/DDBJ databases">
        <title>Streptantibioticus silvisoli sp. nov., acidotolerant actinomycetes 1 from pine litter.</title>
        <authorList>
            <person name="Swiecimska M."/>
            <person name="Golinska P."/>
            <person name="Sangal V."/>
            <person name="Wachnowicz B."/>
            <person name="Goodfellow M."/>
        </authorList>
    </citation>
    <scope>NUCLEOTIDE SEQUENCE</scope>
    <source>
        <strain evidence="2">SL13</strain>
        <strain evidence="1 3">SL54</strain>
    </source>
</reference>
<dbReference type="SUPFAM" id="SSF52540">
    <property type="entry name" value="P-loop containing nucleoside triphosphate hydrolases"/>
    <property type="match status" value="1"/>
</dbReference>
<sequence>MNGAALTPVTWPKLTEELADRIAALEPADGSAWPRVAIDGATAADPGGPAAALAELLPARGRPVLRISTADFLRPASLRLEYGHQDPDAYVDLWLDAGALWREVFGRLGTDGDGRVLPTLRDPVTDRSTRAGYVTLPPGGVLLLDGPLLLGHGFPFDLAVHLMMTPAALERRTPPAEHWTLPALRRYDEEVRPGECADVLVRCDDPRRPAWTG</sequence>
<organism evidence="2">
    <name type="scientific">Streptantibioticus silvisoli</name>
    <dbReference type="NCBI Taxonomy" id="2705255"/>
    <lineage>
        <taxon>Bacteria</taxon>
        <taxon>Bacillati</taxon>
        <taxon>Actinomycetota</taxon>
        <taxon>Actinomycetes</taxon>
        <taxon>Kitasatosporales</taxon>
        <taxon>Streptomycetaceae</taxon>
        <taxon>Streptantibioticus</taxon>
    </lineage>
</organism>
<evidence type="ECO:0000313" key="1">
    <source>
        <dbReference type="EMBL" id="MDI5966084.1"/>
    </source>
</evidence>
<dbReference type="Gene3D" id="3.40.50.300">
    <property type="entry name" value="P-loop containing nucleotide triphosphate hydrolases"/>
    <property type="match status" value="1"/>
</dbReference>
<keyword evidence="2" id="KW-0418">Kinase</keyword>
<gene>
    <name evidence="1" type="ORF">POF43_025710</name>
    <name evidence="2" type="ORF">POF50_021880</name>
</gene>
<dbReference type="RefSeq" id="WP_271315089.1">
    <property type="nucleotide sequence ID" value="NZ_JAAGKO020000045.1"/>
</dbReference>
<dbReference type="InterPro" id="IPR027417">
    <property type="entry name" value="P-loop_NTPase"/>
</dbReference>
<evidence type="ECO:0000313" key="3">
    <source>
        <dbReference type="Proteomes" id="UP001156398"/>
    </source>
</evidence>
<dbReference type="Proteomes" id="UP001156398">
    <property type="component" value="Unassembled WGS sequence"/>
</dbReference>